<dbReference type="GO" id="GO:0003677">
    <property type="term" value="F:DNA binding"/>
    <property type="evidence" value="ECO:0007669"/>
    <property type="project" value="UniProtKB-KW"/>
</dbReference>
<evidence type="ECO:0000259" key="4">
    <source>
        <dbReference type="PROSITE" id="PS51063"/>
    </source>
</evidence>
<evidence type="ECO:0000256" key="2">
    <source>
        <dbReference type="ARBA" id="ARBA00023125"/>
    </source>
</evidence>
<dbReference type="GO" id="GO:0006355">
    <property type="term" value="P:regulation of DNA-templated transcription"/>
    <property type="evidence" value="ECO:0007669"/>
    <property type="project" value="InterPro"/>
</dbReference>
<dbReference type="InterPro" id="IPR012318">
    <property type="entry name" value="HTH_CRP"/>
</dbReference>
<dbReference type="InterPro" id="IPR018490">
    <property type="entry name" value="cNMP-bd_dom_sf"/>
</dbReference>
<keyword evidence="6" id="KW-1185">Reference proteome</keyword>
<dbReference type="PROSITE" id="PS51063">
    <property type="entry name" value="HTH_CRP_2"/>
    <property type="match status" value="1"/>
</dbReference>
<dbReference type="KEGG" id="carl:PXC00_06510"/>
<reference evidence="5 6" key="2">
    <citation type="submission" date="2024-06" db="EMBL/GenBank/DDBJ databases">
        <title>Caproicibacterium argilliputei sp. nov, a novel caproic acid producing anaerobic bacterium isolated from pit mud.</title>
        <authorList>
            <person name="Xia S."/>
        </authorList>
    </citation>
    <scope>NUCLEOTIDE SEQUENCE [LARGE SCALE GENOMIC DNA]</scope>
    <source>
        <strain evidence="5 6">ZCY20-5</strain>
    </source>
</reference>
<dbReference type="Proteomes" id="UP001300604">
    <property type="component" value="Chromosome"/>
</dbReference>
<keyword evidence="3" id="KW-0804">Transcription</keyword>
<sequence length="217" mass="24510">MNAENLLSFEDIPTLEREQIQRNAAVIPVQAGSLNVSKVAKKYHILAVAQGCVRVYLLAEDGKEITLCRMTQGSFCEYIPETFSVEAPQYEVLCQAEPNTALFCIPAHLHRCLMNASVPYLKCQMHLQRRCFSRVIALLNEMLSRRLESRVASFLLEESRLQGTAHLKITHEMIARHLGSAREVITRVLKDLQKSGALALHRGSIQLTDIKKLQEIL</sequence>
<gene>
    <name evidence="5" type="ORF">PXC00_06510</name>
</gene>
<feature type="domain" description="HTH crp-type" evidence="4">
    <location>
        <begin position="145"/>
        <end position="211"/>
    </location>
</feature>
<dbReference type="Pfam" id="PF13545">
    <property type="entry name" value="HTH_Crp_2"/>
    <property type="match status" value="1"/>
</dbReference>
<dbReference type="Gene3D" id="1.10.10.10">
    <property type="entry name" value="Winged helix-like DNA-binding domain superfamily/Winged helix DNA-binding domain"/>
    <property type="match status" value="1"/>
</dbReference>
<keyword evidence="1" id="KW-0805">Transcription regulation</keyword>
<protein>
    <submittedName>
        <fullName evidence="5">Crp/Fnr family transcriptional regulator</fullName>
    </submittedName>
</protein>
<dbReference type="AlphaFoldDB" id="A0AA97H4I0"/>
<evidence type="ECO:0000256" key="1">
    <source>
        <dbReference type="ARBA" id="ARBA00023015"/>
    </source>
</evidence>
<dbReference type="Gene3D" id="2.60.120.10">
    <property type="entry name" value="Jelly Rolls"/>
    <property type="match status" value="1"/>
</dbReference>
<proteinExistence type="predicted"/>
<organism evidence="5 6">
    <name type="scientific">Caproicibacterium argilliputei</name>
    <dbReference type="NCBI Taxonomy" id="3030016"/>
    <lineage>
        <taxon>Bacteria</taxon>
        <taxon>Bacillati</taxon>
        <taxon>Bacillota</taxon>
        <taxon>Clostridia</taxon>
        <taxon>Eubacteriales</taxon>
        <taxon>Oscillospiraceae</taxon>
        <taxon>Caproicibacterium</taxon>
    </lineage>
</organism>
<evidence type="ECO:0000313" key="5">
    <source>
        <dbReference type="EMBL" id="WOC33513.1"/>
    </source>
</evidence>
<dbReference type="EMBL" id="CP135996">
    <property type="protein sequence ID" value="WOC33513.1"/>
    <property type="molecule type" value="Genomic_DNA"/>
</dbReference>
<accession>A0AA97H4I0</accession>
<dbReference type="RefSeq" id="WP_275846073.1">
    <property type="nucleotide sequence ID" value="NZ_CP135996.1"/>
</dbReference>
<dbReference type="InterPro" id="IPR036390">
    <property type="entry name" value="WH_DNA-bd_sf"/>
</dbReference>
<dbReference type="PRINTS" id="PR00034">
    <property type="entry name" value="HTHCRP"/>
</dbReference>
<keyword evidence="2" id="KW-0238">DNA-binding</keyword>
<dbReference type="InterPro" id="IPR014710">
    <property type="entry name" value="RmlC-like_jellyroll"/>
</dbReference>
<dbReference type="SMART" id="SM00419">
    <property type="entry name" value="HTH_CRP"/>
    <property type="match status" value="1"/>
</dbReference>
<evidence type="ECO:0000256" key="3">
    <source>
        <dbReference type="ARBA" id="ARBA00023163"/>
    </source>
</evidence>
<dbReference type="SUPFAM" id="SSF46785">
    <property type="entry name" value="Winged helix' DNA-binding domain"/>
    <property type="match status" value="1"/>
</dbReference>
<evidence type="ECO:0000313" key="6">
    <source>
        <dbReference type="Proteomes" id="UP001300604"/>
    </source>
</evidence>
<reference evidence="6" key="1">
    <citation type="submission" date="2024-06" db="EMBL/GenBank/DDBJ databases">
        <title>Caproicibacterium argilliputei sp. nov, a novel caproic acid producing anaerobic bacterium isolated from pit mud.</title>
        <authorList>
            <person name="Zeng C."/>
        </authorList>
    </citation>
    <scope>NUCLEOTIDE SEQUENCE [LARGE SCALE GENOMIC DNA]</scope>
    <source>
        <strain evidence="6">ZCY20-5</strain>
    </source>
</reference>
<dbReference type="InterPro" id="IPR036388">
    <property type="entry name" value="WH-like_DNA-bd_sf"/>
</dbReference>
<name>A0AA97H4I0_9FIRM</name>
<dbReference type="SUPFAM" id="SSF51206">
    <property type="entry name" value="cAMP-binding domain-like"/>
    <property type="match status" value="1"/>
</dbReference>